<gene>
    <name evidence="10" type="primary">infB</name>
    <name evidence="10" type="ORF">COV95_00125</name>
</gene>
<dbReference type="Gene3D" id="3.40.50.10050">
    <property type="entry name" value="Translation initiation factor IF- 2, domain 3"/>
    <property type="match status" value="1"/>
</dbReference>
<evidence type="ECO:0000256" key="6">
    <source>
        <dbReference type="ARBA" id="ARBA00023134"/>
    </source>
</evidence>
<dbReference type="NCBIfam" id="TIGR00231">
    <property type="entry name" value="small_GTP"/>
    <property type="match status" value="1"/>
</dbReference>
<keyword evidence="3 8" id="KW-0396">Initiation factor</keyword>
<dbReference type="PROSITE" id="PS51722">
    <property type="entry name" value="G_TR_2"/>
    <property type="match status" value="1"/>
</dbReference>
<dbReference type="GO" id="GO:0005737">
    <property type="term" value="C:cytoplasm"/>
    <property type="evidence" value="ECO:0007669"/>
    <property type="project" value="UniProtKB-UniRule"/>
</dbReference>
<dbReference type="SUPFAM" id="SSF52156">
    <property type="entry name" value="Initiation factor IF2/eIF5b, domain 3"/>
    <property type="match status" value="1"/>
</dbReference>
<dbReference type="SUPFAM" id="SSF52540">
    <property type="entry name" value="P-loop containing nucleoside triphosphate hydrolases"/>
    <property type="match status" value="1"/>
</dbReference>
<dbReference type="InterPro" id="IPR053905">
    <property type="entry name" value="EF-G-like_DII"/>
</dbReference>
<dbReference type="InterPro" id="IPR036925">
    <property type="entry name" value="TIF_IF2_dom3_sf"/>
</dbReference>
<name>A0A2H0K7E2_9BACT</name>
<dbReference type="AlphaFoldDB" id="A0A2H0K7E2"/>
<dbReference type="GO" id="GO:0003924">
    <property type="term" value="F:GTPase activity"/>
    <property type="evidence" value="ECO:0007669"/>
    <property type="project" value="InterPro"/>
</dbReference>
<evidence type="ECO:0000256" key="8">
    <source>
        <dbReference type="RuleBase" id="RU000644"/>
    </source>
</evidence>
<evidence type="ECO:0000256" key="7">
    <source>
        <dbReference type="NCBIfam" id="TIGR00487"/>
    </source>
</evidence>
<comment type="function">
    <text evidence="8">One of the essential components for the initiation of protein synthesis. Protects formylmethionyl-tRNA from spontaneous hydrolysis and promotes its binding to the 30S ribosomal subunits. Also involved in the hydrolysis of GTP during the formation of the 70S ribosomal complex.</text>
</comment>
<dbReference type="InterPro" id="IPR027417">
    <property type="entry name" value="P-loop_NTPase"/>
</dbReference>
<dbReference type="PRINTS" id="PR00315">
    <property type="entry name" value="ELONGATNFCT"/>
</dbReference>
<dbReference type="InterPro" id="IPR009000">
    <property type="entry name" value="Transl_B-barrel_sf"/>
</dbReference>
<comment type="similarity">
    <text evidence="1 8">Belongs to the TRAFAC class translation factor GTPase superfamily. Classic translation factor GTPase family. IF-2 subfamily.</text>
</comment>
<evidence type="ECO:0000256" key="5">
    <source>
        <dbReference type="ARBA" id="ARBA00022917"/>
    </source>
</evidence>
<dbReference type="InterPro" id="IPR023115">
    <property type="entry name" value="TIF_IF2_dom3"/>
</dbReference>
<dbReference type="InterPro" id="IPR000178">
    <property type="entry name" value="TF_IF2_bacterial-like"/>
</dbReference>
<evidence type="ECO:0000256" key="3">
    <source>
        <dbReference type="ARBA" id="ARBA00022540"/>
    </source>
</evidence>
<evidence type="ECO:0000313" key="11">
    <source>
        <dbReference type="Proteomes" id="UP000229834"/>
    </source>
</evidence>
<protein>
    <recommendedName>
        <fullName evidence="2 7">Translation initiation factor IF-2</fullName>
    </recommendedName>
</protein>
<accession>A0A2H0K7E2</accession>
<dbReference type="InterPro" id="IPR005225">
    <property type="entry name" value="Small_GTP-bd"/>
</dbReference>
<dbReference type="GO" id="GO:0005525">
    <property type="term" value="F:GTP binding"/>
    <property type="evidence" value="ECO:0007669"/>
    <property type="project" value="UniProtKB-KW"/>
</dbReference>
<reference evidence="10 11" key="1">
    <citation type="submission" date="2017-09" db="EMBL/GenBank/DDBJ databases">
        <title>Depth-based differentiation of microbial function through sediment-hosted aquifers and enrichment of novel symbionts in the deep terrestrial subsurface.</title>
        <authorList>
            <person name="Probst A.J."/>
            <person name="Ladd B."/>
            <person name="Jarett J.K."/>
            <person name="Geller-Mcgrath D.E."/>
            <person name="Sieber C.M."/>
            <person name="Emerson J.B."/>
            <person name="Anantharaman K."/>
            <person name="Thomas B.C."/>
            <person name="Malmstrom R."/>
            <person name="Stieglmeier M."/>
            <person name="Klingl A."/>
            <person name="Woyke T."/>
            <person name="Ryan C.M."/>
            <person name="Banfield J.F."/>
        </authorList>
    </citation>
    <scope>NUCLEOTIDE SEQUENCE [LARGE SCALE GENOMIC DNA]</scope>
    <source>
        <strain evidence="10">CG11_big_fil_rev_8_21_14_0_20_40_24</strain>
    </source>
</reference>
<dbReference type="Proteomes" id="UP000229834">
    <property type="component" value="Unassembled WGS sequence"/>
</dbReference>
<dbReference type="Gene3D" id="3.40.50.300">
    <property type="entry name" value="P-loop containing nucleotide triphosphate hydrolases"/>
    <property type="match status" value="1"/>
</dbReference>
<dbReference type="FunFam" id="3.40.50.300:FF:000019">
    <property type="entry name" value="Translation initiation factor IF-2"/>
    <property type="match status" value="1"/>
</dbReference>
<evidence type="ECO:0000256" key="4">
    <source>
        <dbReference type="ARBA" id="ARBA00022741"/>
    </source>
</evidence>
<evidence type="ECO:0000256" key="1">
    <source>
        <dbReference type="ARBA" id="ARBA00007733"/>
    </source>
</evidence>
<dbReference type="InterPro" id="IPR000795">
    <property type="entry name" value="T_Tr_GTP-bd_dom"/>
</dbReference>
<evidence type="ECO:0000313" key="10">
    <source>
        <dbReference type="EMBL" id="PIQ67180.1"/>
    </source>
</evidence>
<dbReference type="FunFam" id="3.40.50.10050:FF:000001">
    <property type="entry name" value="Translation initiation factor IF-2"/>
    <property type="match status" value="1"/>
</dbReference>
<keyword evidence="6" id="KW-0342">GTP-binding</keyword>
<feature type="domain" description="Tr-type G" evidence="9">
    <location>
        <begin position="10"/>
        <end position="183"/>
    </location>
</feature>
<dbReference type="InterPro" id="IPR015760">
    <property type="entry name" value="TIF_IF2"/>
</dbReference>
<dbReference type="Pfam" id="PF22042">
    <property type="entry name" value="EF-G_D2"/>
    <property type="match status" value="1"/>
</dbReference>
<comment type="caution">
    <text evidence="10">The sequence shown here is derived from an EMBL/GenBank/DDBJ whole genome shotgun (WGS) entry which is preliminary data.</text>
</comment>
<dbReference type="Pfam" id="PF11987">
    <property type="entry name" value="IF-2"/>
    <property type="match status" value="1"/>
</dbReference>
<keyword evidence="5 8" id="KW-0648">Protein biosynthesis</keyword>
<organism evidence="10 11">
    <name type="scientific">Candidatus Zambryskibacteria bacterium CG11_big_fil_rev_8_21_14_0_20_40_24</name>
    <dbReference type="NCBI Taxonomy" id="1975116"/>
    <lineage>
        <taxon>Bacteria</taxon>
        <taxon>Candidatus Zambryskiibacteriota</taxon>
    </lineage>
</organism>
<dbReference type="GO" id="GO:0003743">
    <property type="term" value="F:translation initiation factor activity"/>
    <property type="evidence" value="ECO:0007669"/>
    <property type="project" value="UniProtKB-UniRule"/>
</dbReference>
<dbReference type="EMBL" id="PCVC01000004">
    <property type="protein sequence ID" value="PIQ67180.1"/>
    <property type="molecule type" value="Genomic_DNA"/>
</dbReference>
<dbReference type="Pfam" id="PF00009">
    <property type="entry name" value="GTP_EFTU"/>
    <property type="match status" value="1"/>
</dbReference>
<dbReference type="SUPFAM" id="SSF50447">
    <property type="entry name" value="Translation proteins"/>
    <property type="match status" value="2"/>
</dbReference>
<sequence>MEKRKEKLTERPPVVAIMGHIDHGKSTLLDYIRKANVTDKEVGGITQHIGAYEVSVANGGGKEHKITFLDTPGHEAFSAIRQRGIKVADVGILVVSAEDGVKPQTLEAVKWMSEDSLPFVVAINKIDKPEANIEKTKQNLAENEIFLENFGGNIPWTAISAKTGEGVKEILDLILIVAELEGLKGDTEAKGEGVIVESNLDTKKGISTTVIIKNGTVKRGAFAVSGKSISPLRILEDYQNKPIESATFSSPIKIIGWDSQPEVGSAFFCFDNKQDALKKAMEYVEKIPVSANETDETEKTFIPIIIKADVVGSLDAILHEIKKIESDRVRVKTVLCGIGPVSENDIKSACVNDNALVIAFNTKVDSRARSMALRQNIIINEFDIIYKLTEWLALAIKDKTPSVEVEEVSGQAKILKIFSRVKDKQVIGGRVESGSISSGKMTKIFRRGVDIGEGKIKELQQQKQKTGTIEEGAEFGALIESRTEIAPGDKIEVYVLVKK</sequence>
<dbReference type="NCBIfam" id="TIGR00487">
    <property type="entry name" value="IF-2"/>
    <property type="match status" value="1"/>
</dbReference>
<dbReference type="PANTHER" id="PTHR43381:SF5">
    <property type="entry name" value="TR-TYPE G DOMAIN-CONTAINING PROTEIN"/>
    <property type="match status" value="1"/>
</dbReference>
<dbReference type="CDD" id="cd01887">
    <property type="entry name" value="IF2_eIF5B"/>
    <property type="match status" value="1"/>
</dbReference>
<dbReference type="PANTHER" id="PTHR43381">
    <property type="entry name" value="TRANSLATION INITIATION FACTOR IF-2-RELATED"/>
    <property type="match status" value="1"/>
</dbReference>
<keyword evidence="4" id="KW-0547">Nucleotide-binding</keyword>
<evidence type="ECO:0000256" key="2">
    <source>
        <dbReference type="ARBA" id="ARBA00020675"/>
    </source>
</evidence>
<dbReference type="Gene3D" id="2.40.30.10">
    <property type="entry name" value="Translation factors"/>
    <property type="match status" value="2"/>
</dbReference>
<evidence type="ECO:0000259" key="9">
    <source>
        <dbReference type="PROSITE" id="PS51722"/>
    </source>
</evidence>
<proteinExistence type="inferred from homology"/>